<feature type="region of interest" description="Disordered" evidence="1">
    <location>
        <begin position="60"/>
        <end position="101"/>
    </location>
</feature>
<evidence type="ECO:0000256" key="1">
    <source>
        <dbReference type="SAM" id="MobiDB-lite"/>
    </source>
</evidence>
<proteinExistence type="predicted"/>
<feature type="compositionally biased region" description="Basic residues" evidence="1">
    <location>
        <begin position="79"/>
        <end position="101"/>
    </location>
</feature>
<dbReference type="Gramene" id="MELO3C005323.2.1">
    <property type="protein sequence ID" value="MELO3C005323.2.1"/>
    <property type="gene ID" value="MELO3C005323.2"/>
</dbReference>
<evidence type="ECO:0008006" key="4">
    <source>
        <dbReference type="Google" id="ProtNLM"/>
    </source>
</evidence>
<accession>A0A9I9CL46</accession>
<reference evidence="3" key="1">
    <citation type="submission" date="2023-03" db="UniProtKB">
        <authorList>
            <consortium name="EnsemblPlants"/>
        </authorList>
    </citation>
    <scope>IDENTIFICATION</scope>
</reference>
<name>A0A9I9CL46_CUCME</name>
<dbReference type="AlphaFoldDB" id="A0A9I9CL46"/>
<sequence length="101" mass="11665">MLPLKFLLFLNFLLLISPSSALTSATVRRLDDTTTPTDPNVKCAPCEQNPHLPLHRWCTPHPPRRLLRRPMSSPTTRPHPPRRRSPKTPTALRRRLRRSCT</sequence>
<keyword evidence="2" id="KW-0732">Signal</keyword>
<feature type="signal peptide" evidence="2">
    <location>
        <begin position="1"/>
        <end position="21"/>
    </location>
</feature>
<feature type="chain" id="PRO_5039890051" description="Secreted protein" evidence="2">
    <location>
        <begin position="22"/>
        <end position="101"/>
    </location>
</feature>
<protein>
    <recommendedName>
        <fullName evidence="4">Secreted protein</fullName>
    </recommendedName>
</protein>
<organism evidence="3">
    <name type="scientific">Cucumis melo</name>
    <name type="common">Muskmelon</name>
    <dbReference type="NCBI Taxonomy" id="3656"/>
    <lineage>
        <taxon>Eukaryota</taxon>
        <taxon>Viridiplantae</taxon>
        <taxon>Streptophyta</taxon>
        <taxon>Embryophyta</taxon>
        <taxon>Tracheophyta</taxon>
        <taxon>Spermatophyta</taxon>
        <taxon>Magnoliopsida</taxon>
        <taxon>eudicotyledons</taxon>
        <taxon>Gunneridae</taxon>
        <taxon>Pentapetalae</taxon>
        <taxon>rosids</taxon>
        <taxon>fabids</taxon>
        <taxon>Cucurbitales</taxon>
        <taxon>Cucurbitaceae</taxon>
        <taxon>Benincaseae</taxon>
        <taxon>Cucumis</taxon>
    </lineage>
</organism>
<evidence type="ECO:0000256" key="2">
    <source>
        <dbReference type="SAM" id="SignalP"/>
    </source>
</evidence>
<evidence type="ECO:0000313" key="3">
    <source>
        <dbReference type="EnsemblPlants" id="MELO3C005323.2.1"/>
    </source>
</evidence>
<dbReference type="EnsemblPlants" id="MELO3C005323.2.1">
    <property type="protein sequence ID" value="MELO3C005323.2.1"/>
    <property type="gene ID" value="MELO3C005323.2"/>
</dbReference>